<proteinExistence type="predicted"/>
<dbReference type="InterPro" id="IPR008984">
    <property type="entry name" value="SMAD_FHA_dom_sf"/>
</dbReference>
<organism evidence="3 4">
    <name type="scientific">Micromonospora sonneratiae</name>
    <dbReference type="NCBI Taxonomy" id="1184706"/>
    <lineage>
        <taxon>Bacteria</taxon>
        <taxon>Bacillati</taxon>
        <taxon>Actinomycetota</taxon>
        <taxon>Actinomycetes</taxon>
        <taxon>Micromonosporales</taxon>
        <taxon>Micromonosporaceae</taxon>
        <taxon>Micromonospora</taxon>
    </lineage>
</organism>
<keyword evidence="4" id="KW-1185">Reference proteome</keyword>
<dbReference type="SMART" id="SM00240">
    <property type="entry name" value="FHA"/>
    <property type="match status" value="1"/>
</dbReference>
<evidence type="ECO:0000256" key="1">
    <source>
        <dbReference type="ARBA" id="ARBA00022553"/>
    </source>
</evidence>
<gene>
    <name evidence="3" type="ORF">ACFQ4H_03555</name>
</gene>
<dbReference type="CDD" id="cd00060">
    <property type="entry name" value="FHA"/>
    <property type="match status" value="1"/>
</dbReference>
<comment type="caution">
    <text evidence="3">The sequence shown here is derived from an EMBL/GenBank/DDBJ whole genome shotgun (WGS) entry which is preliminary data.</text>
</comment>
<dbReference type="Pfam" id="PF00498">
    <property type="entry name" value="FHA"/>
    <property type="match status" value="1"/>
</dbReference>
<dbReference type="EMBL" id="JBHTMP010000003">
    <property type="protein sequence ID" value="MFD1320161.1"/>
    <property type="molecule type" value="Genomic_DNA"/>
</dbReference>
<reference evidence="4" key="1">
    <citation type="journal article" date="2019" name="Int. J. Syst. Evol. Microbiol.">
        <title>The Global Catalogue of Microorganisms (GCM) 10K type strain sequencing project: providing services to taxonomists for standard genome sequencing and annotation.</title>
        <authorList>
            <consortium name="The Broad Institute Genomics Platform"/>
            <consortium name="The Broad Institute Genome Sequencing Center for Infectious Disease"/>
            <person name="Wu L."/>
            <person name="Ma J."/>
        </authorList>
    </citation>
    <scope>NUCLEOTIDE SEQUENCE [LARGE SCALE GENOMIC DNA]</scope>
    <source>
        <strain evidence="4">JCM 31037</strain>
    </source>
</reference>
<evidence type="ECO:0000259" key="2">
    <source>
        <dbReference type="PROSITE" id="PS50006"/>
    </source>
</evidence>
<dbReference type="Proteomes" id="UP001597260">
    <property type="component" value="Unassembled WGS sequence"/>
</dbReference>
<accession>A0ABW3Y6Z9</accession>
<evidence type="ECO:0000313" key="4">
    <source>
        <dbReference type="Proteomes" id="UP001597260"/>
    </source>
</evidence>
<dbReference type="SUPFAM" id="SSF49879">
    <property type="entry name" value="SMAD/FHA domain"/>
    <property type="match status" value="1"/>
</dbReference>
<evidence type="ECO:0000313" key="3">
    <source>
        <dbReference type="EMBL" id="MFD1320161.1"/>
    </source>
</evidence>
<protein>
    <submittedName>
        <fullName evidence="3">FHA domain-containing protein</fullName>
    </submittedName>
</protein>
<sequence>MRPERHLTLDVSAADFVVDLSNIMRERGICSDREVDPQRFDALIAALAAYTSDESVQVYAVADGSLLRHRGLTATERGTLNRWFHRGRIEVRPGADDRILELADTAELRVVSGDNYLDAYRTYPWLADNRDRFVWVAAKSDGDGLVIVPRIMPSPPEWQISRKEEESKLLVAGMYDRRNGTGVRRGLLKRLWRCPVDDCPLFGADGPADQPLPVFRDGVVRCPTHRSPMTDIGPADSRIQVKVRIDGVVRTRFMVRTGIQTVVGRSPGEPGVALPRLTGAAREWVSRRHVQLTWNGSVLVVRDVSANGTRVRREGVSGRGRRIDRWRDWNLRKGEVIVLYDGVELLVSGRTFVFDADPGVPVQPAEVASEADLSTMVRRRPGIR</sequence>
<keyword evidence="1" id="KW-0597">Phosphoprotein</keyword>
<dbReference type="Gene3D" id="2.60.200.20">
    <property type="match status" value="1"/>
</dbReference>
<dbReference type="PROSITE" id="PS50006">
    <property type="entry name" value="FHA_DOMAIN"/>
    <property type="match status" value="1"/>
</dbReference>
<feature type="domain" description="FHA" evidence="2">
    <location>
        <begin position="261"/>
        <end position="316"/>
    </location>
</feature>
<dbReference type="RefSeq" id="WP_377566867.1">
    <property type="nucleotide sequence ID" value="NZ_JBHTMP010000003.1"/>
</dbReference>
<dbReference type="InterPro" id="IPR000253">
    <property type="entry name" value="FHA_dom"/>
</dbReference>
<name>A0ABW3Y6Z9_9ACTN</name>